<dbReference type="InterPro" id="IPR054715">
    <property type="entry name" value="GGR_cat"/>
</dbReference>
<dbReference type="GO" id="GO:0008654">
    <property type="term" value="P:phospholipid biosynthetic process"/>
    <property type="evidence" value="ECO:0007669"/>
    <property type="project" value="UniProtKB-KW"/>
</dbReference>
<keyword evidence="7" id="KW-1208">Phospholipid metabolism</keyword>
<keyword evidence="1" id="KW-0444">Lipid biosynthesis</keyword>
<dbReference type="FunFam" id="3.50.50.60:FF:000546">
    <property type="entry name" value="Geranylgeranyl hydrogenase, putative"/>
    <property type="match status" value="1"/>
</dbReference>
<dbReference type="Proteomes" id="UP000509771">
    <property type="component" value="Chromosome"/>
</dbReference>
<keyword evidence="6" id="KW-0594">Phospholipid biosynthesis</keyword>
<evidence type="ECO:0000313" key="9">
    <source>
        <dbReference type="EMBL" id="QLH03475.1"/>
    </source>
</evidence>
<dbReference type="RefSeq" id="WP_179360591.1">
    <property type="nucleotide sequence ID" value="NZ_CP026993.1"/>
</dbReference>
<keyword evidence="4" id="KW-0560">Oxidoreductase</keyword>
<accession>A0A7D5M1F8</accession>
<keyword evidence="2" id="KW-0285">Flavoprotein</keyword>
<reference evidence="9 10" key="1">
    <citation type="submission" date="2018-02" db="EMBL/GenBank/DDBJ databases">
        <title>Complete genome of Nitrosopumilus cobalaminigenes HCA1.</title>
        <authorList>
            <person name="Qin W."/>
            <person name="Zheng Y."/>
            <person name="Stahl D.A."/>
        </authorList>
    </citation>
    <scope>NUCLEOTIDE SEQUENCE [LARGE SCALE GENOMIC DNA]</scope>
    <source>
        <strain evidence="9 10">HCA1</strain>
    </source>
</reference>
<keyword evidence="10" id="KW-1185">Reference proteome</keyword>
<dbReference type="SUPFAM" id="SSF51905">
    <property type="entry name" value="FAD/NAD(P)-binding domain"/>
    <property type="match status" value="1"/>
</dbReference>
<evidence type="ECO:0000313" key="10">
    <source>
        <dbReference type="Proteomes" id="UP000509771"/>
    </source>
</evidence>
<dbReference type="GeneID" id="56059983"/>
<dbReference type="AlphaFoldDB" id="A0A7D5M1F8"/>
<keyword evidence="5" id="KW-0443">Lipid metabolism</keyword>
<organism evidence="9 10">
    <name type="scientific">Nitrosopumilus cobalaminigenes</name>
    <dbReference type="NCBI Taxonomy" id="1470066"/>
    <lineage>
        <taxon>Archaea</taxon>
        <taxon>Nitrososphaerota</taxon>
        <taxon>Nitrososphaeria</taxon>
        <taxon>Nitrosopumilales</taxon>
        <taxon>Nitrosopumilaceae</taxon>
        <taxon>Nitrosopumilus</taxon>
    </lineage>
</organism>
<dbReference type="PANTHER" id="PTHR42685">
    <property type="entry name" value="GERANYLGERANYL DIPHOSPHATE REDUCTASE"/>
    <property type="match status" value="1"/>
</dbReference>
<evidence type="ECO:0000259" key="8">
    <source>
        <dbReference type="Pfam" id="PF22578"/>
    </source>
</evidence>
<dbReference type="EMBL" id="CP026993">
    <property type="protein sequence ID" value="QLH03475.1"/>
    <property type="molecule type" value="Genomic_DNA"/>
</dbReference>
<dbReference type="OrthoDB" id="6062at2157"/>
<dbReference type="InterPro" id="IPR036188">
    <property type="entry name" value="FAD/NAD-bd_sf"/>
</dbReference>
<dbReference type="KEGG" id="ncl:C5F47_07940"/>
<gene>
    <name evidence="9" type="ORF">C5F47_07940</name>
</gene>
<evidence type="ECO:0000256" key="2">
    <source>
        <dbReference type="ARBA" id="ARBA00022630"/>
    </source>
</evidence>
<dbReference type="Pfam" id="PF12831">
    <property type="entry name" value="FAD_oxidored"/>
    <property type="match status" value="1"/>
</dbReference>
<dbReference type="Pfam" id="PF22578">
    <property type="entry name" value="GGR_cat"/>
    <property type="match status" value="1"/>
</dbReference>
<evidence type="ECO:0000256" key="6">
    <source>
        <dbReference type="ARBA" id="ARBA00023209"/>
    </source>
</evidence>
<proteinExistence type="predicted"/>
<dbReference type="PANTHER" id="PTHR42685:SF18">
    <property type="entry name" value="DIGERANYLGERANYLGLYCEROPHOSPHOLIPID REDUCTASE"/>
    <property type="match status" value="1"/>
</dbReference>
<evidence type="ECO:0000256" key="3">
    <source>
        <dbReference type="ARBA" id="ARBA00022827"/>
    </source>
</evidence>
<evidence type="ECO:0000256" key="7">
    <source>
        <dbReference type="ARBA" id="ARBA00023264"/>
    </source>
</evidence>
<sequence>MSDYDVIIAGGGLAGTITAQAIAHYGNQNLKILVVDRNTEFLPGRKSLAGWVCGDACSKEAVDFMSERIKVEWTRPEIEHDVKGVMAFSPDKETSIPFDGDGFMLNRQKLPEIQNERCKKMGIEFEYEINLTGLIYEGQQAVGIQGVDNKTKQPYKKTAKIVIDATGVTSMLRNGLKNSTKVEKRIDRRDLESTGRYIMHFEKGENDLTEFDPDYCIIHLDQDIAPGGYGWVFPKGDTKVNIGLGVEKSLLDRRNKRLGKKDNVESLMKEYLHRNTAIKNPKLSEEPQDINNNSGVFQVSVRRQNDCMVSGGYMMVGDSAWMPKPIDAGGIGPALIAGTILGNNVAQALEANDVSEAGLWQYNLDYIKEYGYKTAGLELFRRLIQQMSNEQISYGMKHFLGKLDAESISKGEHPDFSGLGKVGMIIRGAMNKTVADGLRYTSKENQWLVEHYNNYPKDPSGFDDWNKTLHQRLEEAFTKIESFDSKN</sequence>
<dbReference type="GO" id="GO:0016491">
    <property type="term" value="F:oxidoreductase activity"/>
    <property type="evidence" value="ECO:0007669"/>
    <property type="project" value="UniProtKB-KW"/>
</dbReference>
<name>A0A7D5M1F8_9ARCH</name>
<evidence type="ECO:0000256" key="1">
    <source>
        <dbReference type="ARBA" id="ARBA00022516"/>
    </source>
</evidence>
<keyword evidence="3" id="KW-0274">FAD</keyword>
<feature type="domain" description="Digeranylgeranylglycerophospholipid reductase catalytic" evidence="8">
    <location>
        <begin position="209"/>
        <end position="254"/>
    </location>
</feature>
<protein>
    <submittedName>
        <fullName evidence="9">Dehydrogenase</fullName>
    </submittedName>
</protein>
<dbReference type="Gene3D" id="3.50.50.60">
    <property type="entry name" value="FAD/NAD(P)-binding domain"/>
    <property type="match status" value="1"/>
</dbReference>
<dbReference type="PRINTS" id="PR00420">
    <property type="entry name" value="RNGMNOXGNASE"/>
</dbReference>
<dbReference type="InterPro" id="IPR050407">
    <property type="entry name" value="Geranylgeranyl_reductase"/>
</dbReference>
<evidence type="ECO:0000256" key="4">
    <source>
        <dbReference type="ARBA" id="ARBA00023002"/>
    </source>
</evidence>
<evidence type="ECO:0000256" key="5">
    <source>
        <dbReference type="ARBA" id="ARBA00023098"/>
    </source>
</evidence>